<feature type="compositionally biased region" description="Basic and acidic residues" evidence="8">
    <location>
        <begin position="218"/>
        <end position="246"/>
    </location>
</feature>
<keyword evidence="6" id="KW-0539">Nucleus</keyword>
<feature type="region of interest" description="Disordered" evidence="8">
    <location>
        <begin position="105"/>
        <end position="152"/>
    </location>
</feature>
<keyword evidence="2" id="KW-0479">Metal-binding</keyword>
<feature type="domain" description="C2H2-type" evidence="9">
    <location>
        <begin position="482"/>
        <end position="504"/>
    </location>
</feature>
<keyword evidence="11" id="KW-1185">Reference proteome</keyword>
<dbReference type="Gene3D" id="3.30.160.60">
    <property type="entry name" value="Classic Zinc Finger"/>
    <property type="match status" value="6"/>
</dbReference>
<feature type="domain" description="C2H2-type" evidence="9">
    <location>
        <begin position="394"/>
        <end position="421"/>
    </location>
</feature>
<evidence type="ECO:0000256" key="1">
    <source>
        <dbReference type="ARBA" id="ARBA00004123"/>
    </source>
</evidence>
<dbReference type="GO" id="GO:0005634">
    <property type="term" value="C:nucleus"/>
    <property type="evidence" value="ECO:0007669"/>
    <property type="project" value="UniProtKB-SubCell"/>
</dbReference>
<protein>
    <recommendedName>
        <fullName evidence="9">C2H2-type domain-containing protein</fullName>
    </recommendedName>
</protein>
<feature type="compositionally biased region" description="Basic residues" evidence="8">
    <location>
        <begin position="197"/>
        <end position="217"/>
    </location>
</feature>
<keyword evidence="4 7" id="KW-0863">Zinc-finger</keyword>
<feature type="domain" description="C2H2-type" evidence="9">
    <location>
        <begin position="451"/>
        <end position="478"/>
    </location>
</feature>
<dbReference type="InterPro" id="IPR050888">
    <property type="entry name" value="ZnF_C2H2-type_TF"/>
</dbReference>
<name>A0A7M5UV34_9CNID</name>
<feature type="domain" description="C2H2-type" evidence="9">
    <location>
        <begin position="336"/>
        <end position="364"/>
    </location>
</feature>
<feature type="region of interest" description="Disordered" evidence="8">
    <location>
        <begin position="168"/>
        <end position="246"/>
    </location>
</feature>
<dbReference type="Pfam" id="PF00096">
    <property type="entry name" value="zf-C2H2"/>
    <property type="match status" value="6"/>
</dbReference>
<feature type="domain" description="C2H2-type" evidence="9">
    <location>
        <begin position="279"/>
        <end position="307"/>
    </location>
</feature>
<dbReference type="OrthoDB" id="6077919at2759"/>
<evidence type="ECO:0000256" key="8">
    <source>
        <dbReference type="SAM" id="MobiDB-lite"/>
    </source>
</evidence>
<evidence type="ECO:0000256" key="4">
    <source>
        <dbReference type="ARBA" id="ARBA00022771"/>
    </source>
</evidence>
<dbReference type="InterPro" id="IPR036236">
    <property type="entry name" value="Znf_C2H2_sf"/>
</dbReference>
<dbReference type="FunFam" id="3.30.160.60:FF:000446">
    <property type="entry name" value="Zinc finger protein"/>
    <property type="match status" value="1"/>
</dbReference>
<evidence type="ECO:0000313" key="11">
    <source>
        <dbReference type="Proteomes" id="UP000594262"/>
    </source>
</evidence>
<keyword evidence="3" id="KW-0677">Repeat</keyword>
<dbReference type="GeneID" id="136814324"/>
<dbReference type="PROSITE" id="PS00028">
    <property type="entry name" value="ZINC_FINGER_C2H2_1"/>
    <property type="match status" value="7"/>
</dbReference>
<feature type="domain" description="C2H2-type" evidence="9">
    <location>
        <begin position="422"/>
        <end position="449"/>
    </location>
</feature>
<feature type="domain" description="C2H2-type" evidence="9">
    <location>
        <begin position="559"/>
        <end position="587"/>
    </location>
</feature>
<evidence type="ECO:0000256" key="3">
    <source>
        <dbReference type="ARBA" id="ARBA00022737"/>
    </source>
</evidence>
<dbReference type="SMART" id="SM00355">
    <property type="entry name" value="ZnF_C2H2"/>
    <property type="match status" value="10"/>
</dbReference>
<feature type="compositionally biased region" description="Basic and acidic residues" evidence="8">
    <location>
        <begin position="168"/>
        <end position="196"/>
    </location>
</feature>
<reference evidence="10" key="1">
    <citation type="submission" date="2021-01" db="UniProtKB">
        <authorList>
            <consortium name="EnsemblMetazoa"/>
        </authorList>
    </citation>
    <scope>IDENTIFICATION</scope>
</reference>
<evidence type="ECO:0000259" key="9">
    <source>
        <dbReference type="PROSITE" id="PS50157"/>
    </source>
</evidence>
<evidence type="ECO:0000256" key="2">
    <source>
        <dbReference type="ARBA" id="ARBA00022723"/>
    </source>
</evidence>
<feature type="region of interest" description="Disordered" evidence="8">
    <location>
        <begin position="12"/>
        <end position="45"/>
    </location>
</feature>
<keyword evidence="5" id="KW-0862">Zinc</keyword>
<dbReference type="GO" id="GO:0008270">
    <property type="term" value="F:zinc ion binding"/>
    <property type="evidence" value="ECO:0007669"/>
    <property type="project" value="UniProtKB-KW"/>
</dbReference>
<dbReference type="InterPro" id="IPR013087">
    <property type="entry name" value="Znf_C2H2_type"/>
</dbReference>
<feature type="domain" description="C2H2-type" evidence="9">
    <location>
        <begin position="365"/>
        <end position="393"/>
    </location>
</feature>
<feature type="compositionally biased region" description="Basic and acidic residues" evidence="8">
    <location>
        <begin position="129"/>
        <end position="151"/>
    </location>
</feature>
<sequence length="878" mass="99256">MADALTDALQSLEDDSLLTKASPENNFIDEGKSEDNSQYAVDDSQKGGFDFEVNLQPEKIVEVANLPDGSRSYRMKWKDTWIHEGLMPAYQNLVDQFWTEQKYANKEKQVDESPEELDFTIKALDTPPEEDKTKEDKQDNQQAKLEAEKQSLVDNIENSINMILLPDTHKDEEKPEEVKNHEEMESKIESKIEEKIGRKRKIQKVARSKKEPKKVKVKVKDTKKVGEGDEKENENKPDADDFDDLVDKNVDHLTPPDTDITSMEGGDEKFAYPEDKGPCTCNICGKVISNKYGLREHQSVVHFKNGKFQCEICGKRVTNKRALTLHMTSHSTERKFVCELCGSSHKTKGNLNYHIKTMHTMIKNFRCDICFKTFKVQAELKEHCFTVHSNEGVITCIVCKKKLTTALSIYTHSVMHSGAREHECTECGYAFKTATGLKEHMVTHSEEKPVRQCPHCDRKFYSRSQYNAHVMRHTADGGLITYKCPECDVKFQHKSSYNRHVIRHQPGGDLEFPKKNPYLLLDESELPEGVCHKCRKHYSSKSGFYLHLKKCRDGIVQQFQCPFCERGCSNRSSLKRHIQRRHKGMEFEGQTVRGRELQTDDVDDTGGTQQAQAVLTQDGIQYQQYFDHGYGNQITTVDASQLTAVDVQLLIDTATAQGDGQAAQILSNVNQVAQLTQNGDNTQSLHIVSENEVAQLAAHLSQHGVIVRSSNNVPSNEATVQGHHLIVSSTQLDARTGQLLMNENQATQIITDAEALQNRAQLDSSEAAALGIQTTDQNNLLRSENVLHFNNRTAVIQIQHNSDEVITSQQVLTLPEQQVNQLTTQAIQSMKDLQPTATITEITDQDTTQQSFIQEEQIVSNITETDVDVGQAYQDINL</sequence>
<dbReference type="SUPFAM" id="SSF57667">
    <property type="entry name" value="beta-beta-alpha zinc fingers"/>
    <property type="match status" value="5"/>
</dbReference>
<evidence type="ECO:0000256" key="5">
    <source>
        <dbReference type="ARBA" id="ARBA00022833"/>
    </source>
</evidence>
<dbReference type="Proteomes" id="UP000594262">
    <property type="component" value="Unplaced"/>
</dbReference>
<dbReference type="EnsemblMetazoa" id="CLYHEMT003080.1">
    <property type="protein sequence ID" value="CLYHEMP003080.1"/>
    <property type="gene ID" value="CLYHEMG003080"/>
</dbReference>
<evidence type="ECO:0000256" key="6">
    <source>
        <dbReference type="ARBA" id="ARBA00023242"/>
    </source>
</evidence>
<organism evidence="10 11">
    <name type="scientific">Clytia hemisphaerica</name>
    <dbReference type="NCBI Taxonomy" id="252671"/>
    <lineage>
        <taxon>Eukaryota</taxon>
        <taxon>Metazoa</taxon>
        <taxon>Cnidaria</taxon>
        <taxon>Hydrozoa</taxon>
        <taxon>Hydroidolina</taxon>
        <taxon>Leptothecata</taxon>
        <taxon>Obeliida</taxon>
        <taxon>Clytiidae</taxon>
        <taxon>Clytia</taxon>
    </lineage>
</organism>
<dbReference type="PANTHER" id="PTHR24406">
    <property type="entry name" value="TRANSCRIPTIONAL REPRESSOR CTCFL-RELATED"/>
    <property type="match status" value="1"/>
</dbReference>
<proteinExistence type="predicted"/>
<dbReference type="AlphaFoldDB" id="A0A7M5UV34"/>
<evidence type="ECO:0000313" key="10">
    <source>
        <dbReference type="EnsemblMetazoa" id="CLYHEMP003080.1"/>
    </source>
</evidence>
<accession>A0A7M5UV34</accession>
<evidence type="ECO:0000256" key="7">
    <source>
        <dbReference type="PROSITE-ProRule" id="PRU00042"/>
    </source>
</evidence>
<feature type="domain" description="C2H2-type" evidence="9">
    <location>
        <begin position="308"/>
        <end position="335"/>
    </location>
</feature>
<dbReference type="RefSeq" id="XP_066926945.1">
    <property type="nucleotide sequence ID" value="XM_067070844.1"/>
</dbReference>
<comment type="subcellular location">
    <subcellularLocation>
        <location evidence="1">Nucleus</location>
    </subcellularLocation>
</comment>
<dbReference type="PROSITE" id="PS50157">
    <property type="entry name" value="ZINC_FINGER_C2H2_2"/>
    <property type="match status" value="9"/>
</dbReference>